<dbReference type="InterPro" id="IPR008023">
    <property type="entry name" value="DUF748"/>
</dbReference>
<reference evidence="3 4" key="1">
    <citation type="submission" date="2019-12" db="EMBL/GenBank/DDBJ databases">
        <authorList>
            <person name="Wolfe R."/>
            <person name="Danczak R."/>
            <person name="Wilkins M."/>
        </authorList>
    </citation>
    <scope>NUCLEOTIDE SEQUENCE [LARGE SCALE GENOMIC DNA]</scope>
    <source>
        <strain evidence="3">X2_MaxBin.013</strain>
    </source>
</reference>
<feature type="region of interest" description="Disordered" evidence="1">
    <location>
        <begin position="544"/>
        <end position="568"/>
    </location>
</feature>
<dbReference type="PANTHER" id="PTHR30441">
    <property type="entry name" value="DUF748 DOMAIN-CONTAINING PROTEIN"/>
    <property type="match status" value="1"/>
</dbReference>
<accession>A0A833NWX6</accession>
<feature type="transmembrane region" description="Helical" evidence="2">
    <location>
        <begin position="6"/>
        <end position="26"/>
    </location>
</feature>
<protein>
    <submittedName>
        <fullName evidence="3">AsmA protein</fullName>
    </submittedName>
</protein>
<evidence type="ECO:0000313" key="3">
    <source>
        <dbReference type="EMBL" id="KAF0134016.1"/>
    </source>
</evidence>
<dbReference type="GO" id="GO:0005886">
    <property type="term" value="C:plasma membrane"/>
    <property type="evidence" value="ECO:0007669"/>
    <property type="project" value="TreeGrafter"/>
</dbReference>
<keyword evidence="2" id="KW-1133">Transmembrane helix</keyword>
<evidence type="ECO:0000256" key="2">
    <source>
        <dbReference type="SAM" id="Phobius"/>
    </source>
</evidence>
<dbReference type="AlphaFoldDB" id="A0A833NWX6"/>
<proteinExistence type="predicted"/>
<sequence length="568" mass="63199">MKTIYYILLALAIIYFIFLNSIGFLFNRTQLKKQITEKLSYELKREVKIASISFDLFSGIKLKDVVIGNAAGFGSDPFISAEAIEMKYAFLPIFRKKLIIPQVTLIRPLILVEKSRKGIFNFSDIFSSPPSRAKRKNVSDIDLAVNSFSVKNGEIKYFDYSTKAEQAIKGVDFEIRNILLFIFKPIDFSASAVINKIPVKVSGSLAINLSKETATLNPLLFSIGDETLQIEAQIKRGRSLSFSAVSENFSLDPFLCLFAQPKNNPTVGSFKQFLSSVPANFSAAGNIKLKTSSIARLKLADAEININLKNRILSADFNNFSAYGGTASLKGIFNLSGFSYKFRNIDLKKVAAAPFIDDFVDSFMPSLLDLKSNFEGIIDASAALSGNDKGMSSAGVFLLSDGRIKNLKPLENIGKKYSLKLLSQNILVRGLRAEFNYSNKILGFNKLTLQNSDLQLLFFGSINCENMLYEKGNKLNLKLSPNFVKNYFSDFASYKDAKGFISLNFELDGPLNEPSASLISSQRIETVIDKYKINIEAKEIQISPKNQPPKIPGLSEDAKKKIKEIKSF</sequence>
<dbReference type="PANTHER" id="PTHR30441:SF8">
    <property type="entry name" value="DUF748 DOMAIN-CONTAINING PROTEIN"/>
    <property type="match status" value="1"/>
</dbReference>
<dbReference type="Pfam" id="PF05359">
    <property type="entry name" value="DUF748"/>
    <property type="match status" value="1"/>
</dbReference>
<dbReference type="EMBL" id="WPAF01000014">
    <property type="protein sequence ID" value="KAF0134016.1"/>
    <property type="molecule type" value="Genomic_DNA"/>
</dbReference>
<dbReference type="GO" id="GO:0090313">
    <property type="term" value="P:regulation of protein targeting to membrane"/>
    <property type="evidence" value="ECO:0007669"/>
    <property type="project" value="TreeGrafter"/>
</dbReference>
<comment type="caution">
    <text evidence="3">The sequence shown here is derived from an EMBL/GenBank/DDBJ whole genome shotgun (WGS) entry which is preliminary data.</text>
</comment>
<evidence type="ECO:0000256" key="1">
    <source>
        <dbReference type="SAM" id="MobiDB-lite"/>
    </source>
</evidence>
<keyword evidence="2" id="KW-0812">Transmembrane</keyword>
<organism evidence="3 4">
    <name type="scientific">Candidatus Saganbacteria bacterium</name>
    <dbReference type="NCBI Taxonomy" id="2575572"/>
    <lineage>
        <taxon>Bacteria</taxon>
        <taxon>Bacillati</taxon>
        <taxon>Saganbacteria</taxon>
    </lineage>
</organism>
<dbReference type="Proteomes" id="UP000488506">
    <property type="component" value="Unassembled WGS sequence"/>
</dbReference>
<gene>
    <name evidence="3" type="ORF">FD145_958</name>
</gene>
<feature type="compositionally biased region" description="Basic and acidic residues" evidence="1">
    <location>
        <begin position="556"/>
        <end position="568"/>
    </location>
</feature>
<evidence type="ECO:0000313" key="4">
    <source>
        <dbReference type="Proteomes" id="UP000488506"/>
    </source>
</evidence>
<name>A0A833NWX6_UNCSA</name>
<keyword evidence="2" id="KW-0472">Membrane</keyword>
<dbReference type="InterPro" id="IPR052894">
    <property type="entry name" value="AsmA-related"/>
</dbReference>